<accession>A0ABN9STZ9</accession>
<comment type="caution">
    <text evidence="1">The sequence shown here is derived from an EMBL/GenBank/DDBJ whole genome shotgun (WGS) entry which is preliminary data.</text>
</comment>
<evidence type="ECO:0000313" key="1">
    <source>
        <dbReference type="EMBL" id="CAK0835948.1"/>
    </source>
</evidence>
<keyword evidence="2" id="KW-1185">Reference proteome</keyword>
<organism evidence="1 2">
    <name type="scientific">Prorocentrum cordatum</name>
    <dbReference type="NCBI Taxonomy" id="2364126"/>
    <lineage>
        <taxon>Eukaryota</taxon>
        <taxon>Sar</taxon>
        <taxon>Alveolata</taxon>
        <taxon>Dinophyceae</taxon>
        <taxon>Prorocentrales</taxon>
        <taxon>Prorocentraceae</taxon>
        <taxon>Prorocentrum</taxon>
    </lineage>
</organism>
<dbReference type="Proteomes" id="UP001189429">
    <property type="component" value="Unassembled WGS sequence"/>
</dbReference>
<name>A0ABN9STZ9_9DINO</name>
<evidence type="ECO:0000313" key="2">
    <source>
        <dbReference type="Proteomes" id="UP001189429"/>
    </source>
</evidence>
<reference evidence="1" key="1">
    <citation type="submission" date="2023-10" db="EMBL/GenBank/DDBJ databases">
        <authorList>
            <person name="Chen Y."/>
            <person name="Shah S."/>
            <person name="Dougan E. K."/>
            <person name="Thang M."/>
            <person name="Chan C."/>
        </authorList>
    </citation>
    <scope>NUCLEOTIDE SEQUENCE [LARGE SCALE GENOMIC DNA]</scope>
</reference>
<sequence>MRSGSNSASHISLSSDKARCHCAHFSHTLIPAAVADCVRLYAFLTHLAQQRKSPLPLPALLASADPSIVAIALGSTFVSHISRSSARARCHCSPFSQAADPNAVANDVRLYTCLPHLAQQRKGPLPLHALLERADPCVVAITTSSSTFVFHISLSSARARCHCSPLWHALIVAL</sequence>
<protein>
    <submittedName>
        <fullName evidence="1">Uncharacterized protein</fullName>
    </submittedName>
</protein>
<dbReference type="EMBL" id="CAUYUJ010013302">
    <property type="protein sequence ID" value="CAK0835948.1"/>
    <property type="molecule type" value="Genomic_DNA"/>
</dbReference>
<gene>
    <name evidence="1" type="ORF">PCOR1329_LOCUS32595</name>
</gene>
<proteinExistence type="predicted"/>